<evidence type="ECO:0000259" key="3">
    <source>
        <dbReference type="Pfam" id="PF03109"/>
    </source>
</evidence>
<dbReference type="InterPro" id="IPR004147">
    <property type="entry name" value="ABC1_dom"/>
</dbReference>
<dbReference type="PANTHER" id="PTHR43173">
    <property type="entry name" value="ABC1 FAMILY PROTEIN"/>
    <property type="match status" value="1"/>
</dbReference>
<organism evidence="4">
    <name type="scientific">Amphimedon queenslandica</name>
    <name type="common">Sponge</name>
    <dbReference type="NCBI Taxonomy" id="400682"/>
    <lineage>
        <taxon>Eukaryota</taxon>
        <taxon>Metazoa</taxon>
        <taxon>Porifera</taxon>
        <taxon>Demospongiae</taxon>
        <taxon>Heteroscleromorpha</taxon>
        <taxon>Haplosclerida</taxon>
        <taxon>Niphatidae</taxon>
        <taxon>Amphimedon</taxon>
    </lineage>
</organism>
<accession>A0A1X7VWF9</accession>
<dbReference type="InterPro" id="IPR045307">
    <property type="entry name" value="ADCK1_dom"/>
</dbReference>
<dbReference type="Pfam" id="PF03109">
    <property type="entry name" value="ABC1"/>
    <property type="match status" value="1"/>
</dbReference>
<keyword evidence="2" id="KW-0732">Signal</keyword>
<comment type="similarity">
    <text evidence="1">Belongs to the protein kinase superfamily. ADCK protein kinase family.</text>
</comment>
<protein>
    <recommendedName>
        <fullName evidence="3">ABC1 atypical kinase-like domain-containing protein</fullName>
    </recommendedName>
</protein>
<dbReference type="OrthoDB" id="427480at2759"/>
<dbReference type="STRING" id="400682.A0A1X7VWF9"/>
<dbReference type="CDD" id="cd13969">
    <property type="entry name" value="ADCK1-like"/>
    <property type="match status" value="1"/>
</dbReference>
<dbReference type="Proteomes" id="UP000007879">
    <property type="component" value="Unassembled WGS sequence"/>
</dbReference>
<feature type="chain" id="PRO_5010864140" description="ABC1 atypical kinase-like domain-containing protein" evidence="2">
    <location>
        <begin position="22"/>
        <end position="532"/>
    </location>
</feature>
<reference evidence="5" key="1">
    <citation type="journal article" date="2010" name="Nature">
        <title>The Amphimedon queenslandica genome and the evolution of animal complexity.</title>
        <authorList>
            <person name="Srivastava M."/>
            <person name="Simakov O."/>
            <person name="Chapman J."/>
            <person name="Fahey B."/>
            <person name="Gauthier M.E."/>
            <person name="Mitros T."/>
            <person name="Richards G.S."/>
            <person name="Conaco C."/>
            <person name="Dacre M."/>
            <person name="Hellsten U."/>
            <person name="Larroux C."/>
            <person name="Putnam N.H."/>
            <person name="Stanke M."/>
            <person name="Adamska M."/>
            <person name="Darling A."/>
            <person name="Degnan S.M."/>
            <person name="Oakley T.H."/>
            <person name="Plachetzki D.C."/>
            <person name="Zhai Y."/>
            <person name="Adamski M."/>
            <person name="Calcino A."/>
            <person name="Cummins S.F."/>
            <person name="Goodstein D.M."/>
            <person name="Harris C."/>
            <person name="Jackson D.J."/>
            <person name="Leys S.P."/>
            <person name="Shu S."/>
            <person name="Woodcroft B.J."/>
            <person name="Vervoort M."/>
            <person name="Kosik K.S."/>
            <person name="Manning G."/>
            <person name="Degnan B.M."/>
            <person name="Rokhsar D.S."/>
        </authorList>
    </citation>
    <scope>NUCLEOTIDE SEQUENCE [LARGE SCALE GENOMIC DNA]</scope>
</reference>
<evidence type="ECO:0000256" key="1">
    <source>
        <dbReference type="ARBA" id="ARBA00009670"/>
    </source>
</evidence>
<dbReference type="AlphaFoldDB" id="A0A1X7VWF9"/>
<proteinExistence type="inferred from homology"/>
<evidence type="ECO:0000256" key="2">
    <source>
        <dbReference type="SAM" id="SignalP"/>
    </source>
</evidence>
<dbReference type="EnsemblMetazoa" id="XM_003382413.3">
    <property type="protein sequence ID" value="XP_003382461.1"/>
    <property type="gene ID" value="LOC100637400"/>
</dbReference>
<dbReference type="InParanoid" id="A0A1X7VWF9"/>
<sequence>MGRYSRVLGFLLGSSAVGGSAYYWSRDDGEKRWLKVQLKGITRFARSAAIGITISCDYWWTMRNLDETDPDYSLSMSACHQRAADRIVNGAMANGGLYIKLGQGLGSFNQILPREYIDTLKILLNKALFRDDKELDQLFKEDFGLKVDNIFAQFDRQPVAAASLAQVYKAMTNDGQSVAVKVQYIDLRDRYHGDIWTIRILLKFIAWMHPSFSFSWVLDELKDTLYEELDFEHEGLNQERCARELKHLSYVCVPKIRWEHTSKRVLTSQWIDGCQVTDVQSLRERGLSLAEVAHKVTRAFSEQLFVTGFVHGDPHPGNVLICKSPKSNSVQVCLLDHGLYTPITEHIRLRLCGIIKSTVQYDVPNLKSYCLELGIEDYELFALMLTGRTLKSHREMFNSSLLTRRDVKAVTGTFMYRMDDVVEILRLLPPSMLLVFRNINLIRSINRELGIPINRFKVMAKIAIEGYHYEKEKQSFSVLNSVRRWIDQRQFDFRLWWWSAQLWWSVTLLRIYAFIGRSDTHNVEQIQSMIKA</sequence>
<dbReference type="SUPFAM" id="SSF56112">
    <property type="entry name" value="Protein kinase-like (PK-like)"/>
    <property type="match status" value="1"/>
</dbReference>
<dbReference type="KEGG" id="aqu:100637400"/>
<dbReference type="InterPro" id="IPR051130">
    <property type="entry name" value="Mito_struct-func_regulator"/>
</dbReference>
<feature type="signal peptide" evidence="2">
    <location>
        <begin position="1"/>
        <end position="21"/>
    </location>
</feature>
<name>A0A1X7VWF9_AMPQE</name>
<evidence type="ECO:0000313" key="5">
    <source>
        <dbReference type="Proteomes" id="UP000007879"/>
    </source>
</evidence>
<feature type="domain" description="ABC1 atypical kinase-like" evidence="3">
    <location>
        <begin position="126"/>
        <end position="367"/>
    </location>
</feature>
<keyword evidence="5" id="KW-1185">Reference proteome</keyword>
<gene>
    <name evidence="4" type="primary">100637400</name>
</gene>
<evidence type="ECO:0000313" key="4">
    <source>
        <dbReference type="EnsemblMetazoa" id="Aqu2.1.44201_001"/>
    </source>
</evidence>
<dbReference type="EnsemblMetazoa" id="Aqu2.1.44201_001">
    <property type="protein sequence ID" value="Aqu2.1.44201_001"/>
    <property type="gene ID" value="Aqu2.1.44201"/>
</dbReference>
<dbReference type="PANTHER" id="PTHR43173:SF28">
    <property type="entry name" value="AARF DOMAIN CONTAINING KINASE 5"/>
    <property type="match status" value="1"/>
</dbReference>
<reference evidence="4" key="2">
    <citation type="submission" date="2017-05" db="UniProtKB">
        <authorList>
            <consortium name="EnsemblMetazoa"/>
        </authorList>
    </citation>
    <scope>IDENTIFICATION</scope>
</reference>
<dbReference type="InterPro" id="IPR011009">
    <property type="entry name" value="Kinase-like_dom_sf"/>
</dbReference>